<keyword evidence="3 9" id="KW-0732">Signal</keyword>
<dbReference type="GO" id="GO:0005537">
    <property type="term" value="F:D-mannose binding"/>
    <property type="evidence" value="ECO:0007669"/>
    <property type="project" value="TreeGrafter"/>
</dbReference>
<dbReference type="Proteomes" id="UP001295740">
    <property type="component" value="Unassembled WGS sequence"/>
</dbReference>
<evidence type="ECO:0000256" key="7">
    <source>
        <dbReference type="SAM" id="MobiDB-lite"/>
    </source>
</evidence>
<evidence type="ECO:0000256" key="6">
    <source>
        <dbReference type="SAM" id="Coils"/>
    </source>
</evidence>
<dbReference type="GO" id="GO:0000139">
    <property type="term" value="C:Golgi membrane"/>
    <property type="evidence" value="ECO:0007669"/>
    <property type="project" value="TreeGrafter"/>
</dbReference>
<dbReference type="GO" id="GO:0005789">
    <property type="term" value="C:endoplasmic reticulum membrane"/>
    <property type="evidence" value="ECO:0007669"/>
    <property type="project" value="TreeGrafter"/>
</dbReference>
<dbReference type="PANTHER" id="PTHR12223:SF28">
    <property type="entry name" value="LECTIN, MANNOSE BINDING 1 LIKE"/>
    <property type="match status" value="1"/>
</dbReference>
<keyword evidence="12" id="KW-1185">Reference proteome</keyword>
<dbReference type="SUPFAM" id="SSF49899">
    <property type="entry name" value="Concanavalin A-like lectins/glucanases"/>
    <property type="match status" value="1"/>
</dbReference>
<feature type="signal peptide" evidence="9">
    <location>
        <begin position="1"/>
        <end position="22"/>
    </location>
</feature>
<keyword evidence="5 8" id="KW-0472">Membrane</keyword>
<evidence type="ECO:0000256" key="4">
    <source>
        <dbReference type="ARBA" id="ARBA00022989"/>
    </source>
</evidence>
<dbReference type="GO" id="GO:0030134">
    <property type="term" value="C:COPII-coated ER to Golgi transport vesicle"/>
    <property type="evidence" value="ECO:0007669"/>
    <property type="project" value="TreeGrafter"/>
</dbReference>
<dbReference type="GO" id="GO:0005793">
    <property type="term" value="C:endoplasmic reticulum-Golgi intermediate compartment"/>
    <property type="evidence" value="ECO:0007669"/>
    <property type="project" value="TreeGrafter"/>
</dbReference>
<evidence type="ECO:0000256" key="1">
    <source>
        <dbReference type="ARBA" id="ARBA00004479"/>
    </source>
</evidence>
<reference evidence="11" key="1">
    <citation type="submission" date="2023-10" db="EMBL/GenBank/DDBJ databases">
        <authorList>
            <person name="Hackl T."/>
        </authorList>
    </citation>
    <scope>NUCLEOTIDE SEQUENCE</scope>
</reference>
<feature type="compositionally biased region" description="Low complexity" evidence="7">
    <location>
        <begin position="249"/>
        <end position="268"/>
    </location>
</feature>
<evidence type="ECO:0000313" key="11">
    <source>
        <dbReference type="EMBL" id="CAJ2506839.1"/>
    </source>
</evidence>
<evidence type="ECO:0000313" key="12">
    <source>
        <dbReference type="Proteomes" id="UP001295740"/>
    </source>
</evidence>
<proteinExistence type="predicted"/>
<keyword evidence="6" id="KW-0175">Coiled coil</keyword>
<dbReference type="Gene3D" id="2.60.120.200">
    <property type="match status" value="1"/>
</dbReference>
<dbReference type="AlphaFoldDB" id="A0AAI8YGW8"/>
<dbReference type="PANTHER" id="PTHR12223">
    <property type="entry name" value="VESICULAR MANNOSE-BINDING LECTIN"/>
    <property type="match status" value="1"/>
</dbReference>
<feature type="region of interest" description="Disordered" evidence="7">
    <location>
        <begin position="245"/>
        <end position="301"/>
    </location>
</feature>
<evidence type="ECO:0000259" key="10">
    <source>
        <dbReference type="PROSITE" id="PS51328"/>
    </source>
</evidence>
<dbReference type="InterPro" id="IPR005052">
    <property type="entry name" value="Lectin_leg"/>
</dbReference>
<evidence type="ECO:0000256" key="2">
    <source>
        <dbReference type="ARBA" id="ARBA00022692"/>
    </source>
</evidence>
<dbReference type="InterPro" id="IPR051136">
    <property type="entry name" value="Intracellular_Lectin-GPT"/>
</dbReference>
<evidence type="ECO:0000256" key="5">
    <source>
        <dbReference type="ARBA" id="ARBA00023136"/>
    </source>
</evidence>
<dbReference type="InterPro" id="IPR013320">
    <property type="entry name" value="ConA-like_dom_sf"/>
</dbReference>
<keyword evidence="4 8" id="KW-1133">Transmembrane helix</keyword>
<feature type="chain" id="PRO_5042577982" evidence="9">
    <location>
        <begin position="23"/>
        <end position="449"/>
    </location>
</feature>
<dbReference type="Pfam" id="PF03388">
    <property type="entry name" value="Lectin_leg-like"/>
    <property type="match status" value="1"/>
</dbReference>
<accession>A0AAI8YGW8</accession>
<organism evidence="11 12">
    <name type="scientific">Anthostomella pinea</name>
    <dbReference type="NCBI Taxonomy" id="933095"/>
    <lineage>
        <taxon>Eukaryota</taxon>
        <taxon>Fungi</taxon>
        <taxon>Dikarya</taxon>
        <taxon>Ascomycota</taxon>
        <taxon>Pezizomycotina</taxon>
        <taxon>Sordariomycetes</taxon>
        <taxon>Xylariomycetidae</taxon>
        <taxon>Xylariales</taxon>
        <taxon>Xylariaceae</taxon>
        <taxon>Anthostomella</taxon>
    </lineage>
</organism>
<dbReference type="GO" id="GO:0006888">
    <property type="term" value="P:endoplasmic reticulum to Golgi vesicle-mediated transport"/>
    <property type="evidence" value="ECO:0007669"/>
    <property type="project" value="TreeGrafter"/>
</dbReference>
<gene>
    <name evidence="11" type="ORF">KHLLAP_LOCUS7307</name>
</gene>
<feature type="domain" description="L-type lectin-like" evidence="10">
    <location>
        <begin position="25"/>
        <end position="242"/>
    </location>
</feature>
<dbReference type="PROSITE" id="PS51328">
    <property type="entry name" value="L_LECTIN_LIKE"/>
    <property type="match status" value="1"/>
</dbReference>
<keyword evidence="2 8" id="KW-0812">Transmembrane</keyword>
<dbReference type="CDD" id="cd06903">
    <property type="entry name" value="lectin_EMP46_EMP47"/>
    <property type="match status" value="1"/>
</dbReference>
<dbReference type="EMBL" id="CAUWAG010000010">
    <property type="protein sequence ID" value="CAJ2506839.1"/>
    <property type="molecule type" value="Genomic_DNA"/>
</dbReference>
<protein>
    <submittedName>
        <fullName evidence="11">Uu.00g080250.m01.CDS01</fullName>
    </submittedName>
</protein>
<feature type="compositionally biased region" description="Polar residues" evidence="7">
    <location>
        <begin position="269"/>
        <end position="279"/>
    </location>
</feature>
<feature type="coiled-coil region" evidence="6">
    <location>
        <begin position="355"/>
        <end position="389"/>
    </location>
</feature>
<feature type="transmembrane region" description="Helical" evidence="8">
    <location>
        <begin position="417"/>
        <end position="438"/>
    </location>
</feature>
<sequence>MRLLSSSALAFGLAATAQVADAQPQFLVSELSFGYTGRINDRGEATVPGFSIQGTPDVPEVLSNKLILTPPAPGNTRGAVWADQPNKYSKWVADVDFRANGPERGSGNLNIWLARRGNQEIGSSSIYTVNRFDGLALVIDQQGGSGGMIRGFLNDGTVDFKTQQSVDSLAFGHCNYAYRNLGRPSQIKLSQTATVFKVEIDSRLCFESDKITLPPGYHFGITAAAADNPDSFEIFKMVTMTENLDAKQDGPPQTQQQQQSGQDQAQAQFSYGGNTQNSPRAADNVDDEIPDMSPDSITSSKSQFADLHNRLQSVNHHLSTIFRQVASANSLGEKRHDETAKTVDEIKQLLSRLDRLDKLDKLDSLQKDITNLQRDLKDMKRDVNNKVRDSENALKNFLGSNHGTMLEHVAVSASPRLGRIIFVIIGSQIVLVAGYVYYERKKTLPKKYL</sequence>
<dbReference type="InterPro" id="IPR035661">
    <property type="entry name" value="EMP46/EMP47_N"/>
</dbReference>
<comment type="caution">
    <text evidence="11">The sequence shown here is derived from an EMBL/GenBank/DDBJ whole genome shotgun (WGS) entry which is preliminary data.</text>
</comment>
<evidence type="ECO:0000256" key="9">
    <source>
        <dbReference type="SAM" id="SignalP"/>
    </source>
</evidence>
<comment type="subcellular location">
    <subcellularLocation>
        <location evidence="1">Membrane</location>
        <topology evidence="1">Single-pass type I membrane protein</topology>
    </subcellularLocation>
</comment>
<name>A0AAI8YGW8_9PEZI</name>
<evidence type="ECO:0000256" key="3">
    <source>
        <dbReference type="ARBA" id="ARBA00022729"/>
    </source>
</evidence>
<evidence type="ECO:0000256" key="8">
    <source>
        <dbReference type="SAM" id="Phobius"/>
    </source>
</evidence>